<comment type="caution">
    <text evidence="1">The sequence shown here is derived from an EMBL/GenBank/DDBJ whole genome shotgun (WGS) entry which is preliminary data.</text>
</comment>
<dbReference type="EMBL" id="JAJTWU010000002">
    <property type="protein sequence ID" value="MCE4554285.1"/>
    <property type="molecule type" value="Genomic_DNA"/>
</dbReference>
<name>A0ABS8XRC5_9BURK</name>
<accession>A0ABS8XRC5</accession>
<organism evidence="1 2">
    <name type="scientific">Pelomonas cellulosilytica</name>
    <dbReference type="NCBI Taxonomy" id="2906762"/>
    <lineage>
        <taxon>Bacteria</taxon>
        <taxon>Pseudomonadati</taxon>
        <taxon>Pseudomonadota</taxon>
        <taxon>Betaproteobacteria</taxon>
        <taxon>Burkholderiales</taxon>
        <taxon>Sphaerotilaceae</taxon>
        <taxon>Roseateles</taxon>
    </lineage>
</organism>
<gene>
    <name evidence="1" type="ORF">LXT13_07480</name>
</gene>
<protein>
    <submittedName>
        <fullName evidence="1">Uncharacterized protein</fullName>
    </submittedName>
</protein>
<proteinExistence type="predicted"/>
<reference evidence="1 2" key="1">
    <citation type="submission" date="2021-12" db="EMBL/GenBank/DDBJ databases">
        <title>Genome seq of P8.</title>
        <authorList>
            <person name="Seo T."/>
        </authorList>
    </citation>
    <scope>NUCLEOTIDE SEQUENCE [LARGE SCALE GENOMIC DNA]</scope>
    <source>
        <strain evidence="1 2">P8</strain>
    </source>
</reference>
<dbReference type="RefSeq" id="WP_233371190.1">
    <property type="nucleotide sequence ID" value="NZ_JAJTWU010000002.1"/>
</dbReference>
<sequence>MNYFFWDSAYWFGSTLCCRYTVVQFGQLKLPTLIDGVLTTAEWHWALGLFTDGQFQVFGAWREEGPETSQRIAGDLHDRGLERVHAVDADESLVAAMKARHPKLCERTVAELVESGAVSYRMRQAIRWTDTAAQRLQERVSRAARKHGPFADHAAAADFLAQAFQRANRDLLADYWERAKPAPYGLSAVPRVLVRAA</sequence>
<evidence type="ECO:0000313" key="1">
    <source>
        <dbReference type="EMBL" id="MCE4554285.1"/>
    </source>
</evidence>
<dbReference type="Proteomes" id="UP001200741">
    <property type="component" value="Unassembled WGS sequence"/>
</dbReference>
<keyword evidence="2" id="KW-1185">Reference proteome</keyword>
<evidence type="ECO:0000313" key="2">
    <source>
        <dbReference type="Proteomes" id="UP001200741"/>
    </source>
</evidence>